<keyword evidence="2" id="KW-1185">Reference proteome</keyword>
<organism evidence="1 2">
    <name type="scientific">Trifolium medium</name>
    <dbReference type="NCBI Taxonomy" id="97028"/>
    <lineage>
        <taxon>Eukaryota</taxon>
        <taxon>Viridiplantae</taxon>
        <taxon>Streptophyta</taxon>
        <taxon>Embryophyta</taxon>
        <taxon>Tracheophyta</taxon>
        <taxon>Spermatophyta</taxon>
        <taxon>Magnoliopsida</taxon>
        <taxon>eudicotyledons</taxon>
        <taxon>Gunneridae</taxon>
        <taxon>Pentapetalae</taxon>
        <taxon>rosids</taxon>
        <taxon>fabids</taxon>
        <taxon>Fabales</taxon>
        <taxon>Fabaceae</taxon>
        <taxon>Papilionoideae</taxon>
        <taxon>50 kb inversion clade</taxon>
        <taxon>NPAAA clade</taxon>
        <taxon>Hologalegina</taxon>
        <taxon>IRL clade</taxon>
        <taxon>Trifolieae</taxon>
        <taxon>Trifolium</taxon>
    </lineage>
</organism>
<comment type="caution">
    <text evidence="1">The sequence shown here is derived from an EMBL/GenBank/DDBJ whole genome shotgun (WGS) entry which is preliminary data.</text>
</comment>
<dbReference type="Proteomes" id="UP000265520">
    <property type="component" value="Unassembled WGS sequence"/>
</dbReference>
<protein>
    <submittedName>
        <fullName evidence="1">Sulfate transporter</fullName>
    </submittedName>
</protein>
<feature type="non-terminal residue" evidence="1">
    <location>
        <position position="1"/>
    </location>
</feature>
<dbReference type="AlphaFoldDB" id="A0A392U663"/>
<name>A0A392U663_9FABA</name>
<sequence length="82" mass="9060">DVVKDTDRRVFMRNYRTKTDDMKWAQNGIVATVINGEAVPVVHNRITDAGFDDLVLIPMGAHKVFVRSSVGDDAMAIVNSAK</sequence>
<feature type="non-terminal residue" evidence="1">
    <location>
        <position position="82"/>
    </location>
</feature>
<evidence type="ECO:0000313" key="1">
    <source>
        <dbReference type="EMBL" id="MCI68277.1"/>
    </source>
</evidence>
<dbReference type="EMBL" id="LXQA010733741">
    <property type="protein sequence ID" value="MCI68277.1"/>
    <property type="molecule type" value="Genomic_DNA"/>
</dbReference>
<evidence type="ECO:0000313" key="2">
    <source>
        <dbReference type="Proteomes" id="UP000265520"/>
    </source>
</evidence>
<accession>A0A392U663</accession>
<reference evidence="1 2" key="1">
    <citation type="journal article" date="2018" name="Front. Plant Sci.">
        <title>Red Clover (Trifolium pratense) and Zigzag Clover (T. medium) - A Picture of Genomic Similarities and Differences.</title>
        <authorList>
            <person name="Dluhosova J."/>
            <person name="Istvanek J."/>
            <person name="Nedelnik J."/>
            <person name="Repkova J."/>
        </authorList>
    </citation>
    <scope>NUCLEOTIDE SEQUENCE [LARGE SCALE GENOMIC DNA]</scope>
    <source>
        <strain evidence="2">cv. 10/8</strain>
        <tissue evidence="1">Leaf</tissue>
    </source>
</reference>
<proteinExistence type="predicted"/>